<dbReference type="CDD" id="cd04300">
    <property type="entry name" value="GT35_Glycogen_Phosphorylase"/>
    <property type="match status" value="1"/>
</dbReference>
<dbReference type="SUPFAM" id="SSF53756">
    <property type="entry name" value="UDP-Glycosyltransferase/glycogen phosphorylase"/>
    <property type="match status" value="1"/>
</dbReference>
<evidence type="ECO:0000256" key="6">
    <source>
        <dbReference type="ARBA" id="ARBA00022533"/>
    </source>
</evidence>
<sequence length="782" mass="90877">MLNKNEIKESISNILLLDKGVTIKTATDSELYYALSKSMMLLILEKWKNQKTDVKKVSYFSAEFLMGRAFSNNLINFGIYDEVKEILEELNLNINIIEDEEMDAGLGNGGLGRLAACFLDSGATLDIPLNGYGIRYEYGLFKQYFENGFQMETADDWLRNEDPWSIRRESEKVDVVFNDFTVEAIPYDMPIIGYNSNTINTLRLWSSKSKESFDFKEFNDQNYLDAQKNKIIAEDISRVLYPNDTKEEGKYLRIRQQYFFSSASLQDLVRKHKENHGSLDNFYEFNKIQLNDTHPAVSIPELIRILIDEENYTFEKALEIAKETFSYTNHTILAEALEMWPKEYFKNILPRIYEIIKLIDESLMEELKSKGLEKSKCSLYRIVHGGKIKMAWLSIYGSKYINGVARLHTNLLMSTELKHWYEIYPEKFQNKTNGITQRRWLLKSNPELSKLITELLGSDEWIKNLSKLKDLEKYVDDDSVIERFMNIKKEKKKQLADFIFKEEGIKIDEDSLFDVQIKRLHEYKRQLLNAFHILDLYYKIKENPNIQIEKRTFIFGAKAAPGYDRAKAIIKFINDIASLVNNDKDVNGKIKVVFVHNYRVTYGEYLFPAAELSEQISTAGKEASGTGNMKFMLNGAPTIGTYDGANIEIVEEAGEDNNFIFGAKVEELDEIMESYDPKEYYEKVEGLKKVVDTLIDGTFSDGGSGAFEELYDALLQGYDWHRADNYFILKDFESYREAQKKVDKAYKNKKEYAKKSWMNIANAGKFSSDRTIREYSKDIWEV</sequence>
<dbReference type="EC" id="2.4.1.1" evidence="13"/>
<comment type="catalytic activity">
    <reaction evidence="1 13">
        <text>[(1-&gt;4)-alpha-D-glucosyl](n) + phosphate = [(1-&gt;4)-alpha-D-glucosyl](n-1) + alpha-D-glucose 1-phosphate</text>
        <dbReference type="Rhea" id="RHEA:41732"/>
        <dbReference type="Rhea" id="RHEA-COMP:9584"/>
        <dbReference type="Rhea" id="RHEA-COMP:9586"/>
        <dbReference type="ChEBI" id="CHEBI:15444"/>
        <dbReference type="ChEBI" id="CHEBI:43474"/>
        <dbReference type="ChEBI" id="CHEBI:58601"/>
        <dbReference type="EC" id="2.4.1.1"/>
    </reaction>
</comment>
<gene>
    <name evidence="14" type="ORF">HLPR_01440</name>
</gene>
<comment type="subcellular location">
    <subcellularLocation>
        <location evidence="3">Cytoplasm</location>
    </subcellularLocation>
</comment>
<accession>A0AAU9EEH1</accession>
<evidence type="ECO:0000256" key="2">
    <source>
        <dbReference type="ARBA" id="ARBA00001933"/>
    </source>
</evidence>
<dbReference type="GO" id="GO:0005980">
    <property type="term" value="P:glycogen catabolic process"/>
    <property type="evidence" value="ECO:0007669"/>
    <property type="project" value="UniProtKB-ARBA"/>
</dbReference>
<evidence type="ECO:0000256" key="12">
    <source>
        <dbReference type="PIRSR" id="PIRSR000460-1"/>
    </source>
</evidence>
<dbReference type="GO" id="GO:0005737">
    <property type="term" value="C:cytoplasm"/>
    <property type="evidence" value="ECO:0007669"/>
    <property type="project" value="UniProtKB-SubCell"/>
</dbReference>
<dbReference type="EMBL" id="AP028654">
    <property type="protein sequence ID" value="BEP27813.1"/>
    <property type="molecule type" value="Genomic_DNA"/>
</dbReference>
<evidence type="ECO:0000256" key="5">
    <source>
        <dbReference type="ARBA" id="ARBA00022490"/>
    </source>
</evidence>
<evidence type="ECO:0000256" key="9">
    <source>
        <dbReference type="ARBA" id="ARBA00022898"/>
    </source>
</evidence>
<evidence type="ECO:0000256" key="3">
    <source>
        <dbReference type="ARBA" id="ARBA00004496"/>
    </source>
</evidence>
<keyword evidence="8 13" id="KW-0808">Transferase</keyword>
<evidence type="ECO:0000256" key="4">
    <source>
        <dbReference type="ARBA" id="ARBA00006047"/>
    </source>
</evidence>
<proteinExistence type="inferred from homology"/>
<keyword evidence="6" id="KW-0021">Allosteric enzyme</keyword>
<dbReference type="PROSITE" id="PS00102">
    <property type="entry name" value="PHOSPHORYLASE"/>
    <property type="match status" value="1"/>
</dbReference>
<dbReference type="InterPro" id="IPR000811">
    <property type="entry name" value="Glyco_trans_35"/>
</dbReference>
<keyword evidence="15" id="KW-1185">Reference proteome</keyword>
<evidence type="ECO:0000256" key="1">
    <source>
        <dbReference type="ARBA" id="ARBA00001275"/>
    </source>
</evidence>
<dbReference type="NCBIfam" id="TIGR02093">
    <property type="entry name" value="P_ylase"/>
    <property type="match status" value="1"/>
</dbReference>
<comment type="function">
    <text evidence="11">Phosphorylase is an important allosteric enzyme in carbohydrate metabolism. Enzymes from different sources differ in their regulatory mechanisms and in their natural substrates. However, all known phosphorylases share catalytic and structural properties.</text>
</comment>
<evidence type="ECO:0000313" key="15">
    <source>
        <dbReference type="Proteomes" id="UP001321786"/>
    </source>
</evidence>
<dbReference type="FunFam" id="3.40.50.2000:FF:000153">
    <property type="entry name" value="Alpha-1,4 glucan phosphorylase"/>
    <property type="match status" value="1"/>
</dbReference>
<reference evidence="14 15" key="1">
    <citation type="submission" date="2023-08" db="EMBL/GenBank/DDBJ databases">
        <title>Helicovermis profunda gen. nov., sp. nov., a novel mesophilic, fermentative bacterium within the Bacillota from a deep-sea hydrothermal vent chimney.</title>
        <authorList>
            <person name="Miyazaki U."/>
            <person name="Mizutani D."/>
            <person name="Hashimoto Y."/>
            <person name="Tame A."/>
            <person name="Sawayama S."/>
            <person name="Miyazaki J."/>
            <person name="Takai K."/>
            <person name="Nakagawa S."/>
        </authorList>
    </citation>
    <scope>NUCLEOTIDE SEQUENCE [LARGE SCALE GENOMIC DNA]</scope>
    <source>
        <strain evidence="14 15">S502</strain>
    </source>
</reference>
<comment type="similarity">
    <text evidence="4 13">Belongs to the glycogen phosphorylase family.</text>
</comment>
<dbReference type="GO" id="GO:0030170">
    <property type="term" value="F:pyridoxal phosphate binding"/>
    <property type="evidence" value="ECO:0007669"/>
    <property type="project" value="InterPro"/>
</dbReference>
<feature type="modified residue" description="N6-(pyridoxal phosphate)lysine" evidence="12">
    <location>
        <position position="630"/>
    </location>
</feature>
<comment type="function">
    <text evidence="13">Allosteric enzyme that catalyzes the rate-limiting step in glycogen catabolism, the phosphorolytic cleavage of glycogen to produce glucose-1-phosphate, and plays a central role in maintaining cellular and organismal glucose homeostasis.</text>
</comment>
<name>A0AAU9EEH1_9FIRM</name>
<evidence type="ECO:0000256" key="11">
    <source>
        <dbReference type="ARBA" id="ARBA00025174"/>
    </source>
</evidence>
<dbReference type="GO" id="GO:0008184">
    <property type="term" value="F:glycogen phosphorylase activity"/>
    <property type="evidence" value="ECO:0007669"/>
    <property type="project" value="InterPro"/>
</dbReference>
<dbReference type="AlphaFoldDB" id="A0AAU9EEH1"/>
<keyword evidence="7 13" id="KW-0328">Glycosyltransferase</keyword>
<organism evidence="14 15">
    <name type="scientific">Helicovermis profundi</name>
    <dbReference type="NCBI Taxonomy" id="3065157"/>
    <lineage>
        <taxon>Bacteria</taxon>
        <taxon>Bacillati</taxon>
        <taxon>Bacillota</taxon>
        <taxon>Clostridia</taxon>
        <taxon>Helicovermis</taxon>
    </lineage>
</organism>
<keyword evidence="10 13" id="KW-0119">Carbohydrate metabolism</keyword>
<dbReference type="PANTHER" id="PTHR11468">
    <property type="entry name" value="GLYCOGEN PHOSPHORYLASE"/>
    <property type="match status" value="1"/>
</dbReference>
<keyword evidence="5" id="KW-0963">Cytoplasm</keyword>
<protein>
    <recommendedName>
        <fullName evidence="13">Alpha-1,4 glucan phosphorylase</fullName>
        <ecNumber evidence="13">2.4.1.1</ecNumber>
    </recommendedName>
</protein>
<dbReference type="RefSeq" id="WP_338536180.1">
    <property type="nucleotide sequence ID" value="NZ_AP028654.1"/>
</dbReference>
<dbReference type="InterPro" id="IPR011833">
    <property type="entry name" value="Glycg_phsphrylas"/>
</dbReference>
<evidence type="ECO:0000313" key="14">
    <source>
        <dbReference type="EMBL" id="BEP27813.1"/>
    </source>
</evidence>
<dbReference type="Pfam" id="PF00343">
    <property type="entry name" value="Phosphorylase"/>
    <property type="match status" value="1"/>
</dbReference>
<comment type="cofactor">
    <cofactor evidence="2 13">
        <name>pyridoxal 5'-phosphate</name>
        <dbReference type="ChEBI" id="CHEBI:597326"/>
    </cofactor>
</comment>
<evidence type="ECO:0000256" key="7">
    <source>
        <dbReference type="ARBA" id="ARBA00022676"/>
    </source>
</evidence>
<dbReference type="PIRSF" id="PIRSF000460">
    <property type="entry name" value="Pprylas_GlgP"/>
    <property type="match status" value="1"/>
</dbReference>
<evidence type="ECO:0000256" key="13">
    <source>
        <dbReference type="RuleBase" id="RU000587"/>
    </source>
</evidence>
<dbReference type="PANTHER" id="PTHR11468:SF3">
    <property type="entry name" value="GLYCOGEN PHOSPHORYLASE, LIVER FORM"/>
    <property type="match status" value="1"/>
</dbReference>
<dbReference type="KEGG" id="hprf:HLPR_01440"/>
<dbReference type="InterPro" id="IPR035090">
    <property type="entry name" value="Pyridoxal_P_attach_site"/>
</dbReference>
<evidence type="ECO:0000256" key="10">
    <source>
        <dbReference type="ARBA" id="ARBA00023277"/>
    </source>
</evidence>
<evidence type="ECO:0000256" key="8">
    <source>
        <dbReference type="ARBA" id="ARBA00022679"/>
    </source>
</evidence>
<dbReference type="FunFam" id="3.40.50.2000:FF:000003">
    <property type="entry name" value="Alpha-1,4 glucan phosphorylase"/>
    <property type="match status" value="1"/>
</dbReference>
<dbReference type="Proteomes" id="UP001321786">
    <property type="component" value="Chromosome"/>
</dbReference>
<keyword evidence="9 12" id="KW-0663">Pyridoxal phosphate</keyword>
<dbReference type="Gene3D" id="3.40.50.2000">
    <property type="entry name" value="Glycogen Phosphorylase B"/>
    <property type="match status" value="2"/>
</dbReference>